<comment type="caution">
    <text evidence="1">The sequence shown here is derived from an EMBL/GenBank/DDBJ whole genome shotgun (WGS) entry which is preliminary data.</text>
</comment>
<evidence type="ECO:0000313" key="1">
    <source>
        <dbReference type="EMBL" id="MBV0932583.1"/>
    </source>
</evidence>
<sequence>MRSEITGILPATGPARVTLLALLLTLLLASMPLPLAIADTAQSNAPVMLGGELSSDGDDGQGDDTPAALLQAIGQLHPDTITGFFPARIFARQSAFAGGCWPRAPPCV</sequence>
<dbReference type="Proteomes" id="UP000755551">
    <property type="component" value="Unassembled WGS sequence"/>
</dbReference>
<evidence type="ECO:0000313" key="2">
    <source>
        <dbReference type="Proteomes" id="UP000755551"/>
    </source>
</evidence>
<organism evidence="1 2">
    <name type="scientific">Marinobacterium weihaiense</name>
    <dbReference type="NCBI Taxonomy" id="2851016"/>
    <lineage>
        <taxon>Bacteria</taxon>
        <taxon>Pseudomonadati</taxon>
        <taxon>Pseudomonadota</taxon>
        <taxon>Gammaproteobacteria</taxon>
        <taxon>Oceanospirillales</taxon>
        <taxon>Oceanospirillaceae</taxon>
        <taxon>Marinobacterium</taxon>
    </lineage>
</organism>
<gene>
    <name evidence="1" type="ORF">KTN04_04445</name>
</gene>
<accession>A0ABS6M8H7</accession>
<dbReference type="EMBL" id="JAHQZT010000004">
    <property type="protein sequence ID" value="MBV0932583.1"/>
    <property type="molecule type" value="Genomic_DNA"/>
</dbReference>
<protein>
    <submittedName>
        <fullName evidence="1">Uncharacterized protein</fullName>
    </submittedName>
</protein>
<name>A0ABS6M8H7_9GAMM</name>
<proteinExistence type="predicted"/>
<keyword evidence="2" id="KW-1185">Reference proteome</keyword>
<dbReference type="RefSeq" id="WP_217334001.1">
    <property type="nucleotide sequence ID" value="NZ_JAHQZT010000004.1"/>
</dbReference>
<reference evidence="1 2" key="1">
    <citation type="submission" date="2021-06" db="EMBL/GenBank/DDBJ databases">
        <title>Bacterium isolated from marine sediment.</title>
        <authorList>
            <person name="Zhu K.-L."/>
            <person name="Du Z.-J."/>
            <person name="Liang Q.-Y."/>
        </authorList>
    </citation>
    <scope>NUCLEOTIDE SEQUENCE [LARGE SCALE GENOMIC DNA]</scope>
    <source>
        <strain evidence="1 2">A346</strain>
    </source>
</reference>